<accession>A0ABM8UPJ7</accession>
<evidence type="ECO:0000313" key="5">
    <source>
        <dbReference type="Proteomes" id="UP000679725"/>
    </source>
</evidence>
<keyword evidence="2" id="KW-0418">Kinase</keyword>
<dbReference type="Proteomes" id="UP000679725">
    <property type="component" value="Unassembled WGS sequence"/>
</dbReference>
<dbReference type="Pfam" id="PF01590">
    <property type="entry name" value="GAF"/>
    <property type="match status" value="1"/>
</dbReference>
<evidence type="ECO:0000313" key="4">
    <source>
        <dbReference type="EMBL" id="CAG5069306.1"/>
    </source>
</evidence>
<sequence>MKPLKLLIVAMNEQWLNLLEESLTNAGYHFQIRQVNSKQAAIKAFRESKYDLLISNYALPDGAISDLATVLGSQLPCMVVSEGQCPVSSEKVLAIQDSNYYINCYSRLDWIPALENTIEKWQSNARQDINAHLRNHDSLYKKSLNRCMELLSGASTQKEADALTTEAFEMLLEVMDLSRIYLCSALHAPDNTFVIRQMIEVSAAGVAAKMLFTENPKEIPFFDHWTKSFEQGHTVAERLDAFPATERQWLGRHGIQSLMAAPIGRGTKWLGYMAIEDNLNIREWTPAETELIVAVANLLPQHYFLTSKSSRIETELFASPV</sequence>
<evidence type="ECO:0000259" key="3">
    <source>
        <dbReference type="Pfam" id="PF01590"/>
    </source>
</evidence>
<proteinExistence type="predicted"/>
<dbReference type="EMBL" id="CAJRAU010000002">
    <property type="protein sequence ID" value="CAG5069306.1"/>
    <property type="molecule type" value="Genomic_DNA"/>
</dbReference>
<dbReference type="Gene3D" id="3.30.450.40">
    <property type="match status" value="1"/>
</dbReference>
<comment type="caution">
    <text evidence="4">The sequence shown here is derived from an EMBL/GenBank/DDBJ whole genome shotgun (WGS) entry which is preliminary data.</text>
</comment>
<name>A0ABM8UPJ7_9BACT</name>
<keyword evidence="1" id="KW-0808">Transferase</keyword>
<dbReference type="SUPFAM" id="SSF52172">
    <property type="entry name" value="CheY-like"/>
    <property type="match status" value="1"/>
</dbReference>
<feature type="domain" description="GAF" evidence="3">
    <location>
        <begin position="229"/>
        <end position="299"/>
    </location>
</feature>
<gene>
    <name evidence="4" type="ORF">DYBT9623_02042</name>
</gene>
<organism evidence="4 5">
    <name type="scientific">Dyadobacter linearis</name>
    <dbReference type="NCBI Taxonomy" id="2823330"/>
    <lineage>
        <taxon>Bacteria</taxon>
        <taxon>Pseudomonadati</taxon>
        <taxon>Bacteroidota</taxon>
        <taxon>Cytophagia</taxon>
        <taxon>Cytophagales</taxon>
        <taxon>Spirosomataceae</taxon>
        <taxon>Dyadobacter</taxon>
    </lineage>
</organism>
<dbReference type="InterPro" id="IPR011006">
    <property type="entry name" value="CheY-like_superfamily"/>
</dbReference>
<keyword evidence="5" id="KW-1185">Reference proteome</keyword>
<evidence type="ECO:0000256" key="1">
    <source>
        <dbReference type="ARBA" id="ARBA00022679"/>
    </source>
</evidence>
<dbReference type="InterPro" id="IPR003018">
    <property type="entry name" value="GAF"/>
</dbReference>
<reference evidence="4 5" key="1">
    <citation type="submission" date="2021-04" db="EMBL/GenBank/DDBJ databases">
        <authorList>
            <person name="Rodrigo-Torres L."/>
            <person name="Arahal R. D."/>
            <person name="Lucena T."/>
        </authorList>
    </citation>
    <scope>NUCLEOTIDE SEQUENCE [LARGE SCALE GENOMIC DNA]</scope>
    <source>
        <strain evidence="4 5">CECT 9623</strain>
    </source>
</reference>
<dbReference type="RefSeq" id="WP_215233387.1">
    <property type="nucleotide sequence ID" value="NZ_CAJRAU010000002.1"/>
</dbReference>
<dbReference type="SUPFAM" id="SSF55781">
    <property type="entry name" value="GAF domain-like"/>
    <property type="match status" value="1"/>
</dbReference>
<dbReference type="InterPro" id="IPR029016">
    <property type="entry name" value="GAF-like_dom_sf"/>
</dbReference>
<evidence type="ECO:0000256" key="2">
    <source>
        <dbReference type="ARBA" id="ARBA00022777"/>
    </source>
</evidence>
<dbReference type="Gene3D" id="3.40.50.2300">
    <property type="match status" value="1"/>
</dbReference>
<protein>
    <recommendedName>
        <fullName evidence="3">GAF domain-containing protein</fullName>
    </recommendedName>
</protein>